<organism evidence="2 3">
    <name type="scientific">Apiospora hydei</name>
    <dbReference type="NCBI Taxonomy" id="1337664"/>
    <lineage>
        <taxon>Eukaryota</taxon>
        <taxon>Fungi</taxon>
        <taxon>Dikarya</taxon>
        <taxon>Ascomycota</taxon>
        <taxon>Pezizomycotina</taxon>
        <taxon>Sordariomycetes</taxon>
        <taxon>Xylariomycetidae</taxon>
        <taxon>Amphisphaeriales</taxon>
        <taxon>Apiosporaceae</taxon>
        <taxon>Apiospora</taxon>
    </lineage>
</organism>
<evidence type="ECO:0000313" key="2">
    <source>
        <dbReference type="EMBL" id="KAK8087827.1"/>
    </source>
</evidence>
<keyword evidence="3" id="KW-1185">Reference proteome</keyword>
<protein>
    <submittedName>
        <fullName evidence="2">Uncharacterized protein</fullName>
    </submittedName>
</protein>
<dbReference type="RefSeq" id="XP_066670721.1">
    <property type="nucleotide sequence ID" value="XM_066807103.1"/>
</dbReference>
<reference evidence="2 3" key="1">
    <citation type="submission" date="2023-01" db="EMBL/GenBank/DDBJ databases">
        <title>Analysis of 21 Apiospora genomes using comparative genomics revels a genus with tremendous synthesis potential of carbohydrate active enzymes and secondary metabolites.</title>
        <authorList>
            <person name="Sorensen T."/>
        </authorList>
    </citation>
    <scope>NUCLEOTIDE SEQUENCE [LARGE SCALE GENOMIC DNA]</scope>
    <source>
        <strain evidence="2 3">CBS 114990</strain>
    </source>
</reference>
<dbReference type="GeneID" id="92040163"/>
<name>A0ABR1WXL2_9PEZI</name>
<sequence length="334" mass="33983">MMLMAAMMPGSMAPLHRLEPSVWQAPCTARGSDRLLGQRPPDPARQRRDLALELVANAGTLLEDVRSGAIFPDRPAGSSGALESGCAMGTPLRSAARQWTQSRPQEEKANARVVRKLTPTVFQGGNALALVADLEVADAVEVEPSNTVGEAVVANVAGKALAALAGDLGQRVAGLVLLELAGAVVQAEVDGHVGGAGPDGLVAVAGVLGLVARVPGLLLVLHLQRELVAAGAVALQVLLAGLQGVHRLVAGSGGAVGELDAGHIVDAVSLDASLLHESGDPAGLGPDSVAGTVDFTRGHDSRRSGQGQGEDGDDLGGVHCGPSYTFDLPLHDYQ</sequence>
<proteinExistence type="predicted"/>
<evidence type="ECO:0000313" key="3">
    <source>
        <dbReference type="Proteomes" id="UP001433268"/>
    </source>
</evidence>
<gene>
    <name evidence="2" type="ORF">PG997_002788</name>
</gene>
<feature type="region of interest" description="Disordered" evidence="1">
    <location>
        <begin position="279"/>
        <end position="318"/>
    </location>
</feature>
<accession>A0ABR1WXL2</accession>
<comment type="caution">
    <text evidence="2">The sequence shown here is derived from an EMBL/GenBank/DDBJ whole genome shotgun (WGS) entry which is preliminary data.</text>
</comment>
<dbReference type="Proteomes" id="UP001433268">
    <property type="component" value="Unassembled WGS sequence"/>
</dbReference>
<dbReference type="EMBL" id="JAQQWN010000004">
    <property type="protein sequence ID" value="KAK8087827.1"/>
    <property type="molecule type" value="Genomic_DNA"/>
</dbReference>
<evidence type="ECO:0000256" key="1">
    <source>
        <dbReference type="SAM" id="MobiDB-lite"/>
    </source>
</evidence>